<proteinExistence type="predicted"/>
<evidence type="ECO:0000313" key="3">
    <source>
        <dbReference type="Proteomes" id="UP001190700"/>
    </source>
</evidence>
<gene>
    <name evidence="2" type="ORF">CYMTET_17215</name>
</gene>
<evidence type="ECO:0000313" key="2">
    <source>
        <dbReference type="EMBL" id="KAK3274601.1"/>
    </source>
</evidence>
<feature type="region of interest" description="Disordered" evidence="1">
    <location>
        <begin position="69"/>
        <end position="101"/>
    </location>
</feature>
<accession>A0AAE0GAJ8</accession>
<name>A0AAE0GAJ8_9CHLO</name>
<feature type="region of interest" description="Disordered" evidence="1">
    <location>
        <begin position="107"/>
        <end position="126"/>
    </location>
</feature>
<keyword evidence="3" id="KW-1185">Reference proteome</keyword>
<sequence>MPSQVLLRATRSYNTGGREAIPRDVLGQWVASLSASATRSARQYAATLKKLYSKGSTLELVGLPYMPVEKVNGQPPGDERGLGVRDSEGPPRGWNHEMSLSNPVQFVPASQDSQAYRRIPPARAQE</sequence>
<feature type="compositionally biased region" description="Basic and acidic residues" evidence="1">
    <location>
        <begin position="77"/>
        <end position="89"/>
    </location>
</feature>
<dbReference type="EMBL" id="LGRX02007629">
    <property type="protein sequence ID" value="KAK3274601.1"/>
    <property type="molecule type" value="Genomic_DNA"/>
</dbReference>
<comment type="caution">
    <text evidence="2">The sequence shown here is derived from an EMBL/GenBank/DDBJ whole genome shotgun (WGS) entry which is preliminary data.</text>
</comment>
<dbReference type="Proteomes" id="UP001190700">
    <property type="component" value="Unassembled WGS sequence"/>
</dbReference>
<evidence type="ECO:0000256" key="1">
    <source>
        <dbReference type="SAM" id="MobiDB-lite"/>
    </source>
</evidence>
<protein>
    <submittedName>
        <fullName evidence="2">Uncharacterized protein</fullName>
    </submittedName>
</protein>
<reference evidence="2 3" key="1">
    <citation type="journal article" date="2015" name="Genome Biol. Evol.">
        <title>Comparative Genomics of a Bacterivorous Green Alga Reveals Evolutionary Causalities and Consequences of Phago-Mixotrophic Mode of Nutrition.</title>
        <authorList>
            <person name="Burns J.A."/>
            <person name="Paasch A."/>
            <person name="Narechania A."/>
            <person name="Kim E."/>
        </authorList>
    </citation>
    <scope>NUCLEOTIDE SEQUENCE [LARGE SCALE GENOMIC DNA]</scope>
    <source>
        <strain evidence="2 3">PLY_AMNH</strain>
    </source>
</reference>
<organism evidence="2 3">
    <name type="scientific">Cymbomonas tetramitiformis</name>
    <dbReference type="NCBI Taxonomy" id="36881"/>
    <lineage>
        <taxon>Eukaryota</taxon>
        <taxon>Viridiplantae</taxon>
        <taxon>Chlorophyta</taxon>
        <taxon>Pyramimonadophyceae</taxon>
        <taxon>Pyramimonadales</taxon>
        <taxon>Pyramimonadaceae</taxon>
        <taxon>Cymbomonas</taxon>
    </lineage>
</organism>
<dbReference type="AlphaFoldDB" id="A0AAE0GAJ8"/>